<feature type="signal peptide" evidence="5">
    <location>
        <begin position="1"/>
        <end position="21"/>
    </location>
</feature>
<evidence type="ECO:0000256" key="4">
    <source>
        <dbReference type="ARBA" id="ARBA00023157"/>
    </source>
</evidence>
<evidence type="ECO:0000313" key="7">
    <source>
        <dbReference type="EMBL" id="PPR02941.1"/>
    </source>
</evidence>
<proteinExistence type="predicted"/>
<feature type="domain" description="CFEM" evidence="6">
    <location>
        <begin position="28"/>
        <end position="95"/>
    </location>
</feature>
<keyword evidence="8" id="KW-1185">Reference proteome</keyword>
<dbReference type="Pfam" id="PF05730">
    <property type="entry name" value="CFEM"/>
    <property type="match status" value="1"/>
</dbReference>
<dbReference type="EMBL" id="NHTK01001125">
    <property type="protein sequence ID" value="PPR02941.1"/>
    <property type="molecule type" value="Genomic_DNA"/>
</dbReference>
<accession>A0A409YIU3</accession>
<dbReference type="AlphaFoldDB" id="A0A409YIU3"/>
<dbReference type="InterPro" id="IPR008427">
    <property type="entry name" value="Extracellular_membr_CFEM_dom"/>
</dbReference>
<dbReference type="Proteomes" id="UP000284842">
    <property type="component" value="Unassembled WGS sequence"/>
</dbReference>
<evidence type="ECO:0000259" key="6">
    <source>
        <dbReference type="SMART" id="SM00747"/>
    </source>
</evidence>
<gene>
    <name evidence="7" type="ORF">CVT24_012171</name>
</gene>
<sequence>MKFNLLTLASTLLVSASVATSQSSGPDWYKYLPDCAIECAFDAAKQVGCAIEDPRCICKNIIKFEQIFEKCLLSNPKCKNAEIIVTEKIIRSLCFNCTRIDYPTPLPTATIKV</sequence>
<organism evidence="7 8">
    <name type="scientific">Panaeolus cyanescens</name>
    <dbReference type="NCBI Taxonomy" id="181874"/>
    <lineage>
        <taxon>Eukaryota</taxon>
        <taxon>Fungi</taxon>
        <taxon>Dikarya</taxon>
        <taxon>Basidiomycota</taxon>
        <taxon>Agaricomycotina</taxon>
        <taxon>Agaricomycetes</taxon>
        <taxon>Agaricomycetidae</taxon>
        <taxon>Agaricales</taxon>
        <taxon>Agaricineae</taxon>
        <taxon>Galeropsidaceae</taxon>
        <taxon>Panaeolus</taxon>
    </lineage>
</organism>
<evidence type="ECO:0000256" key="3">
    <source>
        <dbReference type="ARBA" id="ARBA00022729"/>
    </source>
</evidence>
<dbReference type="GO" id="GO:0005576">
    <property type="term" value="C:extracellular region"/>
    <property type="evidence" value="ECO:0007669"/>
    <property type="project" value="UniProtKB-SubCell"/>
</dbReference>
<evidence type="ECO:0000313" key="8">
    <source>
        <dbReference type="Proteomes" id="UP000284842"/>
    </source>
</evidence>
<keyword evidence="2" id="KW-0964">Secreted</keyword>
<reference evidence="7 8" key="1">
    <citation type="journal article" date="2018" name="Evol. Lett.">
        <title>Horizontal gene cluster transfer increased hallucinogenic mushroom diversity.</title>
        <authorList>
            <person name="Reynolds H.T."/>
            <person name="Vijayakumar V."/>
            <person name="Gluck-Thaler E."/>
            <person name="Korotkin H.B."/>
            <person name="Matheny P.B."/>
            <person name="Slot J.C."/>
        </authorList>
    </citation>
    <scope>NUCLEOTIDE SEQUENCE [LARGE SCALE GENOMIC DNA]</scope>
    <source>
        <strain evidence="7 8">2629</strain>
    </source>
</reference>
<evidence type="ECO:0000256" key="5">
    <source>
        <dbReference type="SAM" id="SignalP"/>
    </source>
</evidence>
<comment type="caution">
    <text evidence="7">The sequence shown here is derived from an EMBL/GenBank/DDBJ whole genome shotgun (WGS) entry which is preliminary data.</text>
</comment>
<protein>
    <recommendedName>
        <fullName evidence="6">CFEM domain-containing protein</fullName>
    </recommendedName>
</protein>
<keyword evidence="4" id="KW-1015">Disulfide bond</keyword>
<evidence type="ECO:0000256" key="1">
    <source>
        <dbReference type="ARBA" id="ARBA00004613"/>
    </source>
</evidence>
<keyword evidence="3 5" id="KW-0732">Signal</keyword>
<dbReference type="SMART" id="SM00747">
    <property type="entry name" value="CFEM"/>
    <property type="match status" value="1"/>
</dbReference>
<dbReference type="InParanoid" id="A0A409YIU3"/>
<comment type="subcellular location">
    <subcellularLocation>
        <location evidence="1">Secreted</location>
    </subcellularLocation>
</comment>
<feature type="chain" id="PRO_5019455770" description="CFEM domain-containing protein" evidence="5">
    <location>
        <begin position="22"/>
        <end position="113"/>
    </location>
</feature>
<dbReference type="OrthoDB" id="3767534at2759"/>
<evidence type="ECO:0000256" key="2">
    <source>
        <dbReference type="ARBA" id="ARBA00022525"/>
    </source>
</evidence>
<name>A0A409YIU3_9AGAR</name>